<keyword evidence="9 14" id="KW-1133">Transmembrane helix</keyword>
<dbReference type="SUPFAM" id="SSF82109">
    <property type="entry name" value="MIR domain"/>
    <property type="match status" value="1"/>
</dbReference>
<dbReference type="FunFam" id="2.80.10.50:FF:000044">
    <property type="entry name" value="Dolichyl-phosphate-mannose-protein mannosyltransferase 4"/>
    <property type="match status" value="1"/>
</dbReference>
<feature type="compositionally biased region" description="Low complexity" evidence="15">
    <location>
        <begin position="43"/>
        <end position="56"/>
    </location>
</feature>
<dbReference type="Gene3D" id="2.80.10.50">
    <property type="match status" value="1"/>
</dbReference>
<feature type="transmembrane region" description="Helical" evidence="14">
    <location>
        <begin position="742"/>
        <end position="760"/>
    </location>
</feature>
<evidence type="ECO:0000259" key="16">
    <source>
        <dbReference type="PROSITE" id="PS50919"/>
    </source>
</evidence>
<feature type="transmembrane region" description="Helical" evidence="14">
    <location>
        <begin position="704"/>
        <end position="722"/>
    </location>
</feature>
<evidence type="ECO:0000256" key="15">
    <source>
        <dbReference type="SAM" id="MobiDB-lite"/>
    </source>
</evidence>
<dbReference type="PANTHER" id="PTHR10050:SF51">
    <property type="entry name" value="PROTEIN O-MANNOSYL-TRANSFERASE 1"/>
    <property type="match status" value="1"/>
</dbReference>
<comment type="subcellular location">
    <subcellularLocation>
        <location evidence="1 14">Endoplasmic reticulum membrane</location>
        <topology evidence="1 14">Multi-pass membrane protein</topology>
    </subcellularLocation>
</comment>
<keyword evidence="6 14" id="KW-0812">Transmembrane</keyword>
<evidence type="ECO:0000256" key="10">
    <source>
        <dbReference type="ARBA" id="ARBA00023136"/>
    </source>
</evidence>
<dbReference type="InterPro" id="IPR032421">
    <property type="entry name" value="PMT_4TMC"/>
</dbReference>
<dbReference type="Pfam" id="PF02366">
    <property type="entry name" value="PMT"/>
    <property type="match status" value="1"/>
</dbReference>
<feature type="domain" description="MIR" evidence="16">
    <location>
        <begin position="564"/>
        <end position="620"/>
    </location>
</feature>
<proteinExistence type="inferred from homology"/>
<evidence type="ECO:0000256" key="1">
    <source>
        <dbReference type="ARBA" id="ARBA00004477"/>
    </source>
</evidence>
<feature type="domain" description="MIR" evidence="16">
    <location>
        <begin position="432"/>
        <end position="492"/>
    </location>
</feature>
<dbReference type="EC" id="2.4.1.109" evidence="14"/>
<evidence type="ECO:0000313" key="17">
    <source>
        <dbReference type="EMBL" id="SGZ28531.1"/>
    </source>
</evidence>
<keyword evidence="18" id="KW-1185">Reference proteome</keyword>
<dbReference type="STRING" id="796604.A0A2X0MRG0"/>
<dbReference type="UniPathway" id="UPA00378"/>
<comment type="catalytic activity">
    <reaction evidence="13 14">
        <text>a di-trans,poly-cis-dolichyl beta-D-mannosyl phosphate + L-seryl-[protein] = 3-O-(alpha-D-mannosyl)-L-seryl-[protein] + a di-trans,poly-cis-dolichyl phosphate + H(+)</text>
        <dbReference type="Rhea" id="RHEA:17377"/>
        <dbReference type="Rhea" id="RHEA-COMP:9863"/>
        <dbReference type="Rhea" id="RHEA-COMP:13546"/>
        <dbReference type="Rhea" id="RHEA-COMP:19498"/>
        <dbReference type="Rhea" id="RHEA-COMP:19501"/>
        <dbReference type="ChEBI" id="CHEBI:15378"/>
        <dbReference type="ChEBI" id="CHEBI:29999"/>
        <dbReference type="ChEBI" id="CHEBI:57683"/>
        <dbReference type="ChEBI" id="CHEBI:58211"/>
        <dbReference type="ChEBI" id="CHEBI:137321"/>
        <dbReference type="EC" id="2.4.1.109"/>
    </reaction>
</comment>
<dbReference type="GO" id="GO:0005789">
    <property type="term" value="C:endoplasmic reticulum membrane"/>
    <property type="evidence" value="ECO:0007669"/>
    <property type="project" value="UniProtKB-SubCell"/>
</dbReference>
<organism evidence="17 18">
    <name type="scientific">Microbotryum silenes-dioicae</name>
    <dbReference type="NCBI Taxonomy" id="796604"/>
    <lineage>
        <taxon>Eukaryota</taxon>
        <taxon>Fungi</taxon>
        <taxon>Dikarya</taxon>
        <taxon>Basidiomycota</taxon>
        <taxon>Pucciniomycotina</taxon>
        <taxon>Microbotryomycetes</taxon>
        <taxon>Microbotryales</taxon>
        <taxon>Microbotryaceae</taxon>
        <taxon>Microbotryum</taxon>
    </lineage>
</organism>
<accession>A0A2X0MRG0</accession>
<sequence length="874" mass="98242">MSNDKLLHRKAAIASHANHLSPQSQVFPPKYDGVPSDTQPLMAGTSASTATASSSTLPRGRERDDVGLAWRDSSTNPLRRNTPSKPSGVSSTSVLIFQNAITLPAACLRAVALTCPHLWQPIALAPHPPQSSDDLANTNASVEWVVLGLIAIVSAVLRFWRIGHPHSVVQVILASILTANFDEVHFGKFASYYLRREYFFDVHPPLAKLLLAFAGWVIGHDGAFEFENIGDDYIKNKVPYVALRSLPALLGSLVPPVVYAIMRESGYPKAIAILSASLVLFDNAHVAQTRLILLDAPLVLFMSLAFYCYIRFHKLRYNEFTKSWWTWMILTGVFLSLTISCKMVGLFAFLTVGTCVLIDLWGLLDIKRGHTLKHVVKHFAARAFGLIVVPAIVYLFWFWVHFKVLNRSGTGDEFMSSAFQQTLLDSPMTLTAKEIHYFDTITLQHRTTKSFLHSHPDRYPLKYDDGRISSAGQQVTGYPFNDTNNHWIVEPTGEIPESGRGRIVRHNDIIKLRHVVTNTTLLTHDVACPTMATNTEFTTWDGVDLAAEPNTHFQLEIEEAHEGSQWMSKSSHFKLIHVPTRVALWSHTDPALPDWAFKQQEVNGNKNLKDRTTLWVVDEVIPDPDAAEMINLSHPKKEKTIVQLSFLRKFFELQIAMLQHNAGLTDSHPYASGPINWPFMLSGISFWTGQSELKQQIYLIGNPASWWLSVIAMSVFVGILSADRLAERRGMYPIPRPVRNRLYNSGGFFMIAWLYHYIPFFTMSRQLFLHHYLPAHVCSALLTGAVFQFVVSETINSAISVPPTMAIGATTFRRQRKQFAEVGKGMILGVMGIVGLLVVGYSWFAPLTYGFPGLEPEQVNHRRWLSTWTLHYAK</sequence>
<keyword evidence="4 14" id="KW-0328">Glycosyltransferase</keyword>
<evidence type="ECO:0000256" key="13">
    <source>
        <dbReference type="ARBA" id="ARBA00045102"/>
    </source>
</evidence>
<evidence type="ECO:0000256" key="5">
    <source>
        <dbReference type="ARBA" id="ARBA00022679"/>
    </source>
</evidence>
<dbReference type="PANTHER" id="PTHR10050">
    <property type="entry name" value="DOLICHYL-PHOSPHATE-MANNOSE--PROTEIN MANNOSYLTRANSFERASE"/>
    <property type="match status" value="1"/>
</dbReference>
<feature type="transmembrane region" description="Helical" evidence="14">
    <location>
        <begin position="346"/>
        <end position="367"/>
    </location>
</feature>
<keyword evidence="5 14" id="KW-0808">Transferase</keyword>
<evidence type="ECO:0000256" key="9">
    <source>
        <dbReference type="ARBA" id="ARBA00022989"/>
    </source>
</evidence>
<dbReference type="AlphaFoldDB" id="A0A2X0MRG0"/>
<feature type="transmembrane region" description="Helical" evidence="14">
    <location>
        <begin position="772"/>
        <end position="791"/>
    </location>
</feature>
<evidence type="ECO:0000256" key="2">
    <source>
        <dbReference type="ARBA" id="ARBA00004922"/>
    </source>
</evidence>
<evidence type="ECO:0000256" key="3">
    <source>
        <dbReference type="ARBA" id="ARBA00007222"/>
    </source>
</evidence>
<protein>
    <recommendedName>
        <fullName evidence="14">Dolichyl-phosphate-mannose--protein mannosyltransferase</fullName>
        <ecNumber evidence="14">2.4.1.109</ecNumber>
    </recommendedName>
</protein>
<evidence type="ECO:0000256" key="12">
    <source>
        <dbReference type="ARBA" id="ARBA00045085"/>
    </source>
</evidence>
<keyword evidence="10 14" id="KW-0472">Membrane</keyword>
<dbReference type="EMBL" id="FQNC01000089">
    <property type="protein sequence ID" value="SGZ28531.1"/>
    <property type="molecule type" value="Genomic_DNA"/>
</dbReference>
<dbReference type="CDD" id="cd23285">
    <property type="entry name" value="beta-trefoil_MIR_PMT4-like"/>
    <property type="match status" value="1"/>
</dbReference>
<keyword evidence="11" id="KW-0325">Glycoprotein</keyword>
<keyword evidence="7" id="KW-0677">Repeat</keyword>
<evidence type="ECO:0000256" key="11">
    <source>
        <dbReference type="ARBA" id="ARBA00023180"/>
    </source>
</evidence>
<evidence type="ECO:0000256" key="4">
    <source>
        <dbReference type="ARBA" id="ARBA00022676"/>
    </source>
</evidence>
<dbReference type="GO" id="GO:0004169">
    <property type="term" value="F:dolichyl-phosphate-mannose-protein mannosyltransferase activity"/>
    <property type="evidence" value="ECO:0007669"/>
    <property type="project" value="UniProtKB-UniRule"/>
</dbReference>
<evidence type="ECO:0000256" key="6">
    <source>
        <dbReference type="ARBA" id="ARBA00022692"/>
    </source>
</evidence>
<dbReference type="Proteomes" id="UP000249464">
    <property type="component" value="Unassembled WGS sequence"/>
</dbReference>
<keyword evidence="8 14" id="KW-0256">Endoplasmic reticulum</keyword>
<evidence type="ECO:0000313" key="18">
    <source>
        <dbReference type="Proteomes" id="UP000249464"/>
    </source>
</evidence>
<dbReference type="PROSITE" id="PS50919">
    <property type="entry name" value="MIR"/>
    <property type="match status" value="3"/>
</dbReference>
<feature type="domain" description="MIR" evidence="16">
    <location>
        <begin position="501"/>
        <end position="558"/>
    </location>
</feature>
<feature type="transmembrane region" description="Helical" evidence="14">
    <location>
        <begin position="822"/>
        <end position="844"/>
    </location>
</feature>
<evidence type="ECO:0000256" key="7">
    <source>
        <dbReference type="ARBA" id="ARBA00022737"/>
    </source>
</evidence>
<reference evidence="17 18" key="1">
    <citation type="submission" date="2016-11" db="EMBL/GenBank/DDBJ databases">
        <authorList>
            <person name="Jaros S."/>
            <person name="Januszkiewicz K."/>
            <person name="Wedrychowicz H."/>
        </authorList>
    </citation>
    <scope>NUCLEOTIDE SEQUENCE [LARGE SCALE GENOMIC DNA]</scope>
</reference>
<feature type="transmembrane region" description="Helical" evidence="14">
    <location>
        <begin position="292"/>
        <end position="312"/>
    </location>
</feature>
<dbReference type="Pfam" id="PF16192">
    <property type="entry name" value="PMT_4TMC"/>
    <property type="match status" value="1"/>
</dbReference>
<gene>
    <name evidence="17" type="primary">BQ5605_C027g10365</name>
    <name evidence="17" type="ORF">BQ5605_C027G10365</name>
</gene>
<dbReference type="Pfam" id="PF02815">
    <property type="entry name" value="MIR"/>
    <property type="match status" value="1"/>
</dbReference>
<feature type="transmembrane region" description="Helical" evidence="14">
    <location>
        <begin position="379"/>
        <end position="400"/>
    </location>
</feature>
<evidence type="ECO:0000256" key="14">
    <source>
        <dbReference type="RuleBase" id="RU367007"/>
    </source>
</evidence>
<evidence type="ECO:0000256" key="8">
    <source>
        <dbReference type="ARBA" id="ARBA00022824"/>
    </source>
</evidence>
<comment type="similarity">
    <text evidence="3 14">Belongs to the glycosyltransferase 39 family.</text>
</comment>
<name>A0A2X0MRG0_9BASI</name>
<dbReference type="InterPro" id="IPR016093">
    <property type="entry name" value="MIR_motif"/>
</dbReference>
<comment type="function">
    <text evidence="14">Transfers mannose from Dol-P-mannose to Ser or Thr residues on proteins.</text>
</comment>
<dbReference type="InterPro" id="IPR027005">
    <property type="entry name" value="PMT-like"/>
</dbReference>
<dbReference type="SMART" id="SM00472">
    <property type="entry name" value="MIR"/>
    <property type="match status" value="3"/>
</dbReference>
<feature type="compositionally biased region" description="Polar residues" evidence="15">
    <location>
        <begin position="72"/>
        <end position="90"/>
    </location>
</feature>
<comment type="catalytic activity">
    <reaction evidence="12 14">
        <text>a di-trans,poly-cis-dolichyl beta-D-mannosyl phosphate + L-threonyl-[protein] = 3-O-(alpha-D-mannosyl)-L-threonyl-[protein] + a di-trans,poly-cis-dolichyl phosphate + H(+)</text>
        <dbReference type="Rhea" id="RHEA:53396"/>
        <dbReference type="Rhea" id="RHEA-COMP:11060"/>
        <dbReference type="Rhea" id="RHEA-COMP:13547"/>
        <dbReference type="Rhea" id="RHEA-COMP:19498"/>
        <dbReference type="Rhea" id="RHEA-COMP:19501"/>
        <dbReference type="ChEBI" id="CHEBI:15378"/>
        <dbReference type="ChEBI" id="CHEBI:30013"/>
        <dbReference type="ChEBI" id="CHEBI:57683"/>
        <dbReference type="ChEBI" id="CHEBI:58211"/>
        <dbReference type="ChEBI" id="CHEBI:137323"/>
        <dbReference type="EC" id="2.4.1.109"/>
    </reaction>
</comment>
<comment type="pathway">
    <text evidence="2 14">Protein modification; protein glycosylation.</text>
</comment>
<dbReference type="InterPro" id="IPR036300">
    <property type="entry name" value="MIR_dom_sf"/>
</dbReference>
<feature type="region of interest" description="Disordered" evidence="15">
    <location>
        <begin position="15"/>
        <end position="90"/>
    </location>
</feature>
<dbReference type="InterPro" id="IPR003342">
    <property type="entry name" value="ArnT-like_N"/>
</dbReference>
<feature type="transmembrane region" description="Helical" evidence="14">
    <location>
        <begin position="324"/>
        <end position="340"/>
    </location>
</feature>
<feature type="transmembrane region" description="Helical" evidence="14">
    <location>
        <begin position="238"/>
        <end position="258"/>
    </location>
</feature>